<keyword evidence="4" id="KW-1185">Reference proteome</keyword>
<evidence type="ECO:0000259" key="2">
    <source>
        <dbReference type="Pfam" id="PF13709"/>
    </source>
</evidence>
<evidence type="ECO:0000313" key="3">
    <source>
        <dbReference type="EMBL" id="PAU93315.1"/>
    </source>
</evidence>
<proteinExistence type="predicted"/>
<gene>
    <name evidence="3" type="ORF">CK503_12905</name>
</gene>
<keyword evidence="1" id="KW-0732">Signal</keyword>
<comment type="caution">
    <text evidence="3">The sequence shown here is derived from an EMBL/GenBank/DDBJ whole genome shotgun (WGS) entry which is preliminary data.</text>
</comment>
<organism evidence="3 4">
    <name type="scientific">Fodinibius salipaludis</name>
    <dbReference type="NCBI Taxonomy" id="2032627"/>
    <lineage>
        <taxon>Bacteria</taxon>
        <taxon>Pseudomonadati</taxon>
        <taxon>Balneolota</taxon>
        <taxon>Balneolia</taxon>
        <taxon>Balneolales</taxon>
        <taxon>Balneolaceae</taxon>
        <taxon>Fodinibius</taxon>
    </lineage>
</organism>
<dbReference type="PROSITE" id="PS51257">
    <property type="entry name" value="PROKAR_LIPOPROTEIN"/>
    <property type="match status" value="1"/>
</dbReference>
<dbReference type="InterPro" id="IPR025297">
    <property type="entry name" value="DUF4159"/>
</dbReference>
<feature type="signal peptide" evidence="1">
    <location>
        <begin position="1"/>
        <end position="24"/>
    </location>
</feature>
<evidence type="ECO:0000313" key="4">
    <source>
        <dbReference type="Proteomes" id="UP000218831"/>
    </source>
</evidence>
<evidence type="ECO:0000256" key="1">
    <source>
        <dbReference type="SAM" id="SignalP"/>
    </source>
</evidence>
<dbReference type="RefSeq" id="WP_095607242.1">
    <property type="nucleotide sequence ID" value="NZ_NSKE01000009.1"/>
</dbReference>
<name>A0A2A2G8Z5_9BACT</name>
<reference evidence="3 4" key="1">
    <citation type="submission" date="2017-08" db="EMBL/GenBank/DDBJ databases">
        <title>Aliifodinibius alkalisoli sp. nov., isolated from saline alkaline soil.</title>
        <authorList>
            <person name="Liu D."/>
            <person name="Zhang G."/>
        </authorList>
    </citation>
    <scope>NUCLEOTIDE SEQUENCE [LARGE SCALE GENOMIC DNA]</scope>
    <source>
        <strain evidence="3 4">WN023</strain>
    </source>
</reference>
<feature type="domain" description="DUF4159" evidence="2">
    <location>
        <begin position="32"/>
        <end position="222"/>
    </location>
</feature>
<dbReference type="AlphaFoldDB" id="A0A2A2G8Z5"/>
<dbReference type="Pfam" id="PF13709">
    <property type="entry name" value="DUF4159"/>
    <property type="match status" value="1"/>
</dbReference>
<feature type="chain" id="PRO_5013149708" description="DUF4159 domain-containing protein" evidence="1">
    <location>
        <begin position="25"/>
        <end position="226"/>
    </location>
</feature>
<dbReference type="Proteomes" id="UP000218831">
    <property type="component" value="Unassembled WGS sequence"/>
</dbReference>
<dbReference type="EMBL" id="NSKE01000009">
    <property type="protein sequence ID" value="PAU93315.1"/>
    <property type="molecule type" value="Genomic_DNA"/>
</dbReference>
<accession>A0A2A2G8Z5</accession>
<dbReference type="Gene3D" id="3.40.50.12140">
    <property type="entry name" value="Domain of unknown function DUF4159"/>
    <property type="match status" value="1"/>
</dbReference>
<dbReference type="OrthoDB" id="9804083at2"/>
<sequence>MFSNILKYILLFVLATSLACPIFAQESESFNLARIKYSGGGDWYNNPSALQNLAEFARQQVPMAINPEYDDVDIGSPDLFTYPFAFLTGHGTITINQAEASNLRTYLQNGGFLYVDDDYGLDEHFRDMINKVFPNEELIELPFDHPIYHQAFEFPNGLPKIHEHDGKPPQGFGIFLEGRLAVFYTYETNLGDGWTNPDVHNDPAAVREKALQMGTNILIYALTSGR</sequence>
<protein>
    <recommendedName>
        <fullName evidence="2">DUF4159 domain-containing protein</fullName>
    </recommendedName>
</protein>